<proteinExistence type="predicted"/>
<dbReference type="AlphaFoldDB" id="E2B5M2"/>
<dbReference type="InParanoid" id="E2B5M2"/>
<name>E2B5M2_HARSA</name>
<feature type="chain" id="PRO_5003157595" evidence="1">
    <location>
        <begin position="21"/>
        <end position="190"/>
    </location>
</feature>
<accession>E2B5M2</accession>
<gene>
    <name evidence="2" type="ORF">EAI_11784</name>
</gene>
<evidence type="ECO:0000313" key="2">
    <source>
        <dbReference type="EMBL" id="EFN88991.1"/>
    </source>
</evidence>
<keyword evidence="3" id="KW-1185">Reference proteome</keyword>
<dbReference type="Proteomes" id="UP000008237">
    <property type="component" value="Unassembled WGS sequence"/>
</dbReference>
<organism evidence="3">
    <name type="scientific">Harpegnathos saltator</name>
    <name type="common">Jerdon's jumping ant</name>
    <dbReference type="NCBI Taxonomy" id="610380"/>
    <lineage>
        <taxon>Eukaryota</taxon>
        <taxon>Metazoa</taxon>
        <taxon>Ecdysozoa</taxon>
        <taxon>Arthropoda</taxon>
        <taxon>Hexapoda</taxon>
        <taxon>Insecta</taxon>
        <taxon>Pterygota</taxon>
        <taxon>Neoptera</taxon>
        <taxon>Endopterygota</taxon>
        <taxon>Hymenoptera</taxon>
        <taxon>Apocrita</taxon>
        <taxon>Aculeata</taxon>
        <taxon>Formicoidea</taxon>
        <taxon>Formicidae</taxon>
        <taxon>Ponerinae</taxon>
        <taxon>Ponerini</taxon>
        <taxon>Harpegnathos</taxon>
    </lineage>
</organism>
<dbReference type="OMA" id="YAVACDE"/>
<sequence length="190" mass="20741">MSRSVVVPLVLLALSQAAFATTVDVSKTKTVELQFTDEDIVPKTELKNLVPQTYANGFIGDLEIGSRLRDETIFQRIIVFNNPTDYVQSSELKVNGPGIVHYINAQNFQGSYAVVCDHSDALGSSRIYLTIRVNPQTKSLLLALTRFTTTSGGSLEFSFSVHTEANLEKNGTVSSGVVPVGTRALMRRSI</sequence>
<evidence type="ECO:0000256" key="1">
    <source>
        <dbReference type="SAM" id="SignalP"/>
    </source>
</evidence>
<reference evidence="2 3" key="1">
    <citation type="journal article" date="2010" name="Science">
        <title>Genomic comparison of the ants Camponotus floridanus and Harpegnathos saltator.</title>
        <authorList>
            <person name="Bonasio R."/>
            <person name="Zhang G."/>
            <person name="Ye C."/>
            <person name="Mutti N.S."/>
            <person name="Fang X."/>
            <person name="Qin N."/>
            <person name="Donahue G."/>
            <person name="Yang P."/>
            <person name="Li Q."/>
            <person name="Li C."/>
            <person name="Zhang P."/>
            <person name="Huang Z."/>
            <person name="Berger S.L."/>
            <person name="Reinberg D."/>
            <person name="Wang J."/>
            <person name="Liebig J."/>
        </authorList>
    </citation>
    <scope>NUCLEOTIDE SEQUENCE [LARGE SCALE GENOMIC DNA]</scope>
    <source>
        <strain evidence="2 3">R22 G/1</strain>
    </source>
</reference>
<dbReference type="EMBL" id="GL445864">
    <property type="protein sequence ID" value="EFN88991.1"/>
    <property type="molecule type" value="Genomic_DNA"/>
</dbReference>
<dbReference type="STRING" id="610380.E2B5M2"/>
<keyword evidence="1" id="KW-0732">Signal</keyword>
<protein>
    <submittedName>
        <fullName evidence="2">Uncharacterized protein</fullName>
    </submittedName>
</protein>
<dbReference type="OrthoDB" id="7548640at2759"/>
<evidence type="ECO:0000313" key="3">
    <source>
        <dbReference type="Proteomes" id="UP000008237"/>
    </source>
</evidence>
<feature type="signal peptide" evidence="1">
    <location>
        <begin position="1"/>
        <end position="20"/>
    </location>
</feature>